<dbReference type="AlphaFoldDB" id="A0A6S7I456"/>
<dbReference type="EMBL" id="CACRXK020007810">
    <property type="protein sequence ID" value="CAB4013234.1"/>
    <property type="molecule type" value="Genomic_DNA"/>
</dbReference>
<protein>
    <submittedName>
        <fullName evidence="1">DNA polymerase delta subunit 4</fullName>
    </submittedName>
</protein>
<gene>
    <name evidence="1" type="ORF">PACLA_8A006449</name>
</gene>
<dbReference type="GO" id="GO:0006261">
    <property type="term" value="P:DNA-templated DNA replication"/>
    <property type="evidence" value="ECO:0007669"/>
    <property type="project" value="TreeGrafter"/>
</dbReference>
<dbReference type="GO" id="GO:0003887">
    <property type="term" value="F:DNA-directed DNA polymerase activity"/>
    <property type="evidence" value="ECO:0007669"/>
    <property type="project" value="TreeGrafter"/>
</dbReference>
<dbReference type="GO" id="GO:0043625">
    <property type="term" value="C:delta DNA polymerase complex"/>
    <property type="evidence" value="ECO:0007669"/>
    <property type="project" value="TreeGrafter"/>
</dbReference>
<dbReference type="InterPro" id="IPR007218">
    <property type="entry name" value="DNA_pol_delta_4"/>
</dbReference>
<dbReference type="OrthoDB" id="337486at2759"/>
<accession>A0A6S7I456</accession>
<reference evidence="1" key="1">
    <citation type="submission" date="2020-04" db="EMBL/GenBank/DDBJ databases">
        <authorList>
            <person name="Alioto T."/>
            <person name="Alioto T."/>
            <person name="Gomez Garrido J."/>
        </authorList>
    </citation>
    <scope>NUCLEOTIDE SEQUENCE</scope>
    <source>
        <strain evidence="1">A484AB</strain>
    </source>
</reference>
<dbReference type="Proteomes" id="UP001152795">
    <property type="component" value="Unassembled WGS sequence"/>
</dbReference>
<evidence type="ECO:0000313" key="1">
    <source>
        <dbReference type="EMBL" id="CAB4013234.1"/>
    </source>
</evidence>
<keyword evidence="2" id="KW-1185">Reference proteome</keyword>
<dbReference type="PANTHER" id="PTHR14303">
    <property type="entry name" value="DNA POLYMERASE DELTA SUBUNIT 4"/>
    <property type="match status" value="1"/>
</dbReference>
<comment type="caution">
    <text evidence="1">The sequence shown here is derived from an EMBL/GenBank/DDBJ whole genome shotgun (WGS) entry which is preliminary data.</text>
</comment>
<proteinExistence type="predicted"/>
<dbReference type="Pfam" id="PF04081">
    <property type="entry name" value="DNA_pol_delta_4"/>
    <property type="match status" value="1"/>
</dbReference>
<dbReference type="GO" id="GO:0000731">
    <property type="term" value="P:DNA synthesis involved in DNA repair"/>
    <property type="evidence" value="ECO:0007669"/>
    <property type="project" value="InterPro"/>
</dbReference>
<organism evidence="1 2">
    <name type="scientific">Paramuricea clavata</name>
    <name type="common">Red gorgonian</name>
    <name type="synonym">Violescent sea-whip</name>
    <dbReference type="NCBI Taxonomy" id="317549"/>
    <lineage>
        <taxon>Eukaryota</taxon>
        <taxon>Metazoa</taxon>
        <taxon>Cnidaria</taxon>
        <taxon>Anthozoa</taxon>
        <taxon>Octocorallia</taxon>
        <taxon>Malacalcyonacea</taxon>
        <taxon>Plexauridae</taxon>
        <taxon>Paramuricea</taxon>
    </lineage>
</organism>
<evidence type="ECO:0000313" key="2">
    <source>
        <dbReference type="Proteomes" id="UP001152795"/>
    </source>
</evidence>
<name>A0A6S7I456_PARCT</name>
<sequence>MSAKITDTFHVVKKTDSVSKKFPQKKVKNEVKDKADQQQKVYPAAKDVHDLNIIRDFDLRCEYGPCIGISRLERWTRAQDYGLEPPAKVKKIIEEHINDTKFTQCLWYEEELL</sequence>
<dbReference type="PANTHER" id="PTHR14303:SF0">
    <property type="entry name" value="DNA POLYMERASE DELTA SUBUNIT 4"/>
    <property type="match status" value="1"/>
</dbReference>